<dbReference type="Proteomes" id="UP000799770">
    <property type="component" value="Unassembled WGS sequence"/>
</dbReference>
<reference evidence="1" key="1">
    <citation type="journal article" date="2020" name="Stud. Mycol.">
        <title>101 Dothideomycetes genomes: a test case for predicting lifestyles and emergence of pathogens.</title>
        <authorList>
            <person name="Haridas S."/>
            <person name="Albert R."/>
            <person name="Binder M."/>
            <person name="Bloem J."/>
            <person name="Labutti K."/>
            <person name="Salamov A."/>
            <person name="Andreopoulos B."/>
            <person name="Baker S."/>
            <person name="Barry K."/>
            <person name="Bills G."/>
            <person name="Bluhm B."/>
            <person name="Cannon C."/>
            <person name="Castanera R."/>
            <person name="Culley D."/>
            <person name="Daum C."/>
            <person name="Ezra D."/>
            <person name="Gonzalez J."/>
            <person name="Henrissat B."/>
            <person name="Kuo A."/>
            <person name="Liang C."/>
            <person name="Lipzen A."/>
            <person name="Lutzoni F."/>
            <person name="Magnuson J."/>
            <person name="Mondo S."/>
            <person name="Nolan M."/>
            <person name="Ohm R."/>
            <person name="Pangilinan J."/>
            <person name="Park H.-J."/>
            <person name="Ramirez L."/>
            <person name="Alfaro M."/>
            <person name="Sun H."/>
            <person name="Tritt A."/>
            <person name="Yoshinaga Y."/>
            <person name="Zwiers L.-H."/>
            <person name="Turgeon B."/>
            <person name="Goodwin S."/>
            <person name="Spatafora J."/>
            <person name="Crous P."/>
            <person name="Grigoriev I."/>
        </authorList>
    </citation>
    <scope>NUCLEOTIDE SEQUENCE</scope>
    <source>
        <strain evidence="1">CBS 627.86</strain>
    </source>
</reference>
<accession>A0A6A5YI45</accession>
<dbReference type="AlphaFoldDB" id="A0A6A5YI45"/>
<proteinExistence type="predicted"/>
<dbReference type="EMBL" id="ML977358">
    <property type="protein sequence ID" value="KAF2106919.1"/>
    <property type="molecule type" value="Genomic_DNA"/>
</dbReference>
<sequence length="183" mass="21230">MNVLVFAKFDITPEQWADFTKEASIPPPTHYSGGPTSPTVPYVLLHSKSQEDYARSEELSTTLRTEFSNADYFEMNEFIDSKVVSLPYEQARTLYKDFFMVLDEQSVKDRTVIVVDRTWERLDPEGNIVEDDTLSEREDVTRGTVWRVHRVPYDKALNFYLDLSMNPGMEGEEFLEEVIRPDA</sequence>
<name>A0A6A5YI45_9PLEO</name>
<keyword evidence="2" id="KW-1185">Reference proteome</keyword>
<dbReference type="OrthoDB" id="3914127at2759"/>
<protein>
    <submittedName>
        <fullName evidence="1">Uncharacterized protein</fullName>
    </submittedName>
</protein>
<organism evidence="1 2">
    <name type="scientific">Lophiotrema nucula</name>
    <dbReference type="NCBI Taxonomy" id="690887"/>
    <lineage>
        <taxon>Eukaryota</taxon>
        <taxon>Fungi</taxon>
        <taxon>Dikarya</taxon>
        <taxon>Ascomycota</taxon>
        <taxon>Pezizomycotina</taxon>
        <taxon>Dothideomycetes</taxon>
        <taxon>Pleosporomycetidae</taxon>
        <taxon>Pleosporales</taxon>
        <taxon>Lophiotremataceae</taxon>
        <taxon>Lophiotrema</taxon>
    </lineage>
</organism>
<gene>
    <name evidence="1" type="ORF">BDV96DRAFT_558457</name>
</gene>
<evidence type="ECO:0000313" key="1">
    <source>
        <dbReference type="EMBL" id="KAF2106919.1"/>
    </source>
</evidence>
<evidence type="ECO:0000313" key="2">
    <source>
        <dbReference type="Proteomes" id="UP000799770"/>
    </source>
</evidence>